<organism evidence="2 3">
    <name type="scientific">Raineyella antarctica</name>
    <dbReference type="NCBI Taxonomy" id="1577474"/>
    <lineage>
        <taxon>Bacteria</taxon>
        <taxon>Bacillati</taxon>
        <taxon>Actinomycetota</taxon>
        <taxon>Actinomycetes</taxon>
        <taxon>Propionibacteriales</taxon>
        <taxon>Propionibacteriaceae</taxon>
        <taxon>Raineyella</taxon>
    </lineage>
</organism>
<reference evidence="2 3" key="1">
    <citation type="submission" date="2016-06" db="EMBL/GenBank/DDBJ databases">
        <authorList>
            <person name="Olsen C.W."/>
            <person name="Carey S."/>
            <person name="Hinshaw L."/>
            <person name="Karasin A.I."/>
        </authorList>
    </citation>
    <scope>NUCLEOTIDE SEQUENCE [LARGE SCALE GENOMIC DNA]</scope>
    <source>
        <strain evidence="2 3">LZ-22</strain>
    </source>
</reference>
<gene>
    <name evidence="2" type="ORF">GA0111570_10432</name>
</gene>
<accession>A0A1G6GNB9</accession>
<feature type="domain" description="AB hydrolase-1" evidence="1">
    <location>
        <begin position="27"/>
        <end position="275"/>
    </location>
</feature>
<dbReference type="SUPFAM" id="SSF53474">
    <property type="entry name" value="alpha/beta-Hydrolases"/>
    <property type="match status" value="1"/>
</dbReference>
<dbReference type="Gene3D" id="3.40.50.1820">
    <property type="entry name" value="alpha/beta hydrolase"/>
    <property type="match status" value="1"/>
</dbReference>
<dbReference type="GO" id="GO:0047372">
    <property type="term" value="F:monoacylglycerol lipase activity"/>
    <property type="evidence" value="ECO:0007669"/>
    <property type="project" value="TreeGrafter"/>
</dbReference>
<dbReference type="GO" id="GO:0016020">
    <property type="term" value="C:membrane"/>
    <property type="evidence" value="ECO:0007669"/>
    <property type="project" value="TreeGrafter"/>
</dbReference>
<dbReference type="EMBL" id="FMYF01000004">
    <property type="protein sequence ID" value="SDB82676.1"/>
    <property type="molecule type" value="Genomic_DNA"/>
</dbReference>
<evidence type="ECO:0000313" key="3">
    <source>
        <dbReference type="Proteomes" id="UP000199086"/>
    </source>
</evidence>
<dbReference type="PANTHER" id="PTHR43798">
    <property type="entry name" value="MONOACYLGLYCEROL LIPASE"/>
    <property type="match status" value="1"/>
</dbReference>
<proteinExistence type="predicted"/>
<dbReference type="RefSeq" id="WP_092608389.1">
    <property type="nucleotide sequence ID" value="NZ_FMYF01000004.1"/>
</dbReference>
<dbReference type="Proteomes" id="UP000199086">
    <property type="component" value="Unassembled WGS sequence"/>
</dbReference>
<evidence type="ECO:0000259" key="1">
    <source>
        <dbReference type="Pfam" id="PF12697"/>
    </source>
</evidence>
<name>A0A1G6GNB9_9ACTN</name>
<dbReference type="OrthoDB" id="4654311at2"/>
<dbReference type="STRING" id="1577474.GA0111570_10432"/>
<dbReference type="Pfam" id="PF12697">
    <property type="entry name" value="Abhydrolase_6"/>
    <property type="match status" value="1"/>
</dbReference>
<keyword evidence="3" id="KW-1185">Reference proteome</keyword>
<dbReference type="InterPro" id="IPR000073">
    <property type="entry name" value="AB_hydrolase_1"/>
</dbReference>
<dbReference type="InterPro" id="IPR000639">
    <property type="entry name" value="Epox_hydrolase-like"/>
</dbReference>
<dbReference type="AlphaFoldDB" id="A0A1G6GNB9"/>
<sequence>MGASRVIQTSRLEMNVAVSGVAGRPVVLLLHGFPQHAGEWDGISEALADTFHVVAPDLRGMGATAAPAEGYDAESQCQDVLALIDALGVGPVHLVSHDYGAVIGQLLALQHPALFSTHLILATPHVWLRPSLPMLSQAWRLWFQPVIASPLGPRLIGTGNQSLLRHLLTAFAFRTMPPERVESYLAPWRDPARARAGSLVYRHLVLPMLGRIAAGAFRNEHLSIPTRILCGGEDKGMPASVVDQGYAGHADSLEVVTVEGAGHYLADDRPDAVVEHIGDLTSGGHRG</sequence>
<dbReference type="GO" id="GO:0046464">
    <property type="term" value="P:acylglycerol catabolic process"/>
    <property type="evidence" value="ECO:0007669"/>
    <property type="project" value="TreeGrafter"/>
</dbReference>
<dbReference type="PANTHER" id="PTHR43798:SF33">
    <property type="entry name" value="HYDROLASE, PUTATIVE (AFU_ORTHOLOGUE AFUA_2G14860)-RELATED"/>
    <property type="match status" value="1"/>
</dbReference>
<protein>
    <submittedName>
        <fullName evidence="2">Pimeloyl-ACP methyl ester carboxylesterase</fullName>
    </submittedName>
</protein>
<dbReference type="PRINTS" id="PR00412">
    <property type="entry name" value="EPOXHYDRLASE"/>
</dbReference>
<dbReference type="InterPro" id="IPR050266">
    <property type="entry name" value="AB_hydrolase_sf"/>
</dbReference>
<evidence type="ECO:0000313" key="2">
    <source>
        <dbReference type="EMBL" id="SDB82676.1"/>
    </source>
</evidence>
<dbReference type="InterPro" id="IPR029058">
    <property type="entry name" value="AB_hydrolase_fold"/>
</dbReference>